<dbReference type="PIRSF" id="PIRSF011396">
    <property type="entry name" value="Trp_halogenase"/>
    <property type="match status" value="1"/>
</dbReference>
<dbReference type="EMBL" id="JAGRQC010000002">
    <property type="protein sequence ID" value="MBR0552533.1"/>
    <property type="molecule type" value="Genomic_DNA"/>
</dbReference>
<feature type="active site" evidence="1">
    <location>
        <position position="86"/>
    </location>
</feature>
<dbReference type="SUPFAM" id="SSF51905">
    <property type="entry name" value="FAD/NAD(P)-binding domain"/>
    <property type="match status" value="1"/>
</dbReference>
<comment type="caution">
    <text evidence="3">The sequence shown here is derived from an EMBL/GenBank/DDBJ whole genome shotgun (WGS) entry which is preliminary data.</text>
</comment>
<dbReference type="AlphaFoldDB" id="A0A8T4IDG2"/>
<reference evidence="3" key="1">
    <citation type="submission" date="2021-04" db="EMBL/GenBank/DDBJ databases">
        <title>Ouciella asimina sp. nov., isolated from the surface seawater in the hydrothermal field of Okinawa Trough.</title>
        <authorList>
            <person name="Shuang W."/>
        </authorList>
    </citation>
    <scope>NUCLEOTIDE SEQUENCE</scope>
    <source>
        <strain evidence="3">LXI357</strain>
    </source>
</reference>
<feature type="binding site" evidence="2">
    <location>
        <position position="351"/>
    </location>
    <ligand>
        <name>L-tryptophan</name>
        <dbReference type="ChEBI" id="CHEBI:57912"/>
    </ligand>
</feature>
<feature type="binding site" evidence="2">
    <location>
        <position position="342"/>
    </location>
    <ligand>
        <name>FAD</name>
        <dbReference type="ChEBI" id="CHEBI:57692"/>
    </ligand>
</feature>
<evidence type="ECO:0000313" key="3">
    <source>
        <dbReference type="EMBL" id="MBR0552533.1"/>
    </source>
</evidence>
<evidence type="ECO:0000256" key="1">
    <source>
        <dbReference type="PIRSR" id="PIRSR011396-1"/>
    </source>
</evidence>
<evidence type="ECO:0000256" key="2">
    <source>
        <dbReference type="PIRSR" id="PIRSR011396-2"/>
    </source>
</evidence>
<dbReference type="GO" id="GO:0000166">
    <property type="term" value="F:nucleotide binding"/>
    <property type="evidence" value="ECO:0007669"/>
    <property type="project" value="UniProtKB-KW"/>
</dbReference>
<name>A0A8T4IDG2_9SPHN</name>
<dbReference type="RefSeq" id="WP_284053808.1">
    <property type="nucleotide sequence ID" value="NZ_JAGRQC010000002.1"/>
</dbReference>
<dbReference type="Gene3D" id="3.50.50.60">
    <property type="entry name" value="FAD/NAD(P)-binding domain"/>
    <property type="match status" value="1"/>
</dbReference>
<dbReference type="GO" id="GO:0004497">
    <property type="term" value="F:monooxygenase activity"/>
    <property type="evidence" value="ECO:0007669"/>
    <property type="project" value="InterPro"/>
</dbReference>
<dbReference type="Proteomes" id="UP000676996">
    <property type="component" value="Unassembled WGS sequence"/>
</dbReference>
<evidence type="ECO:0000313" key="4">
    <source>
        <dbReference type="Proteomes" id="UP000676996"/>
    </source>
</evidence>
<dbReference type="InterPro" id="IPR006905">
    <property type="entry name" value="Flavin_halogenase"/>
</dbReference>
<sequence length="510" mass="56207">MANKGAATGQGAPVRVVIVGGGTAGWMTAAAIARFLPGQASVDLVESEAIGIVGVGEATLPHLRAFIQRLGIDEAEFMRATSATFKLGIEFRDFGAIGDGYIHPFGAYGVDLADVGFHHYWLRAHHAGHSRPIDEYSLPIAAAHAARFRRPPEDGDFLDTSFGYAYQFDATRMAPLLRSYSEARGVRRTEGRIVSVERDGESGDVCAVTLENGERIEGDLFIDCSGFRALLIGGELDEHWEDWSHWLPCDRAAALPCEAADGPIAPYTRATAMAAGWRWRIPLRHRVGNGYVFSSAHCSEDEACSAILGAVEGTPLADPRVLRFRAGRRRRAWVRNVVAIGLAAGFLEPLESTSIHLVQMAITRLIELFPGRRVEAADRDEFNALIDLEYDRVRDFLILHYHATRRDDSDFWNHVRTMDVPEALERKMALWRESARVEAYHEGLFLEPSWVAVYLGQGIVPNAWDPRANNPDDATLNRSLDDLASEIDARVAAMPLHDRTLATIAARAAA</sequence>
<dbReference type="InterPro" id="IPR050816">
    <property type="entry name" value="Flavin-dep_Halogenase_NPB"/>
</dbReference>
<dbReference type="PANTHER" id="PTHR43747:SF4">
    <property type="entry name" value="FLAVIN-DEPENDENT TRYPTOPHAN HALOGENASE"/>
    <property type="match status" value="1"/>
</dbReference>
<keyword evidence="2" id="KW-0274">FAD</keyword>
<feature type="binding site" evidence="2">
    <location>
        <position position="86"/>
    </location>
    <ligand>
        <name>7-chloro-L-tryptophan</name>
        <dbReference type="ChEBI" id="CHEBI:58713"/>
    </ligand>
</feature>
<dbReference type="InterPro" id="IPR033856">
    <property type="entry name" value="Trp_halogen"/>
</dbReference>
<dbReference type="PANTHER" id="PTHR43747">
    <property type="entry name" value="FAD-BINDING PROTEIN"/>
    <property type="match status" value="1"/>
</dbReference>
<gene>
    <name evidence="3" type="ORF">J7S20_08450</name>
</gene>
<dbReference type="InterPro" id="IPR036188">
    <property type="entry name" value="FAD/NAD-bd_sf"/>
</dbReference>
<keyword evidence="2" id="KW-0285">Flavoprotein</keyword>
<organism evidence="3 4">
    <name type="scientific">Stakelama marina</name>
    <dbReference type="NCBI Taxonomy" id="2826939"/>
    <lineage>
        <taxon>Bacteria</taxon>
        <taxon>Pseudomonadati</taxon>
        <taxon>Pseudomonadota</taxon>
        <taxon>Alphaproteobacteria</taxon>
        <taxon>Sphingomonadales</taxon>
        <taxon>Sphingomonadaceae</taxon>
        <taxon>Stakelama</taxon>
    </lineage>
</organism>
<keyword evidence="4" id="KW-1185">Reference proteome</keyword>
<feature type="binding site" evidence="2">
    <location>
        <position position="355"/>
    </location>
    <ligand>
        <name>FAD</name>
        <dbReference type="ChEBI" id="CHEBI:57692"/>
    </ligand>
</feature>
<proteinExistence type="predicted"/>
<protein>
    <submittedName>
        <fullName evidence="3">Tryptophan 7-halogenase</fullName>
    </submittedName>
</protein>
<keyword evidence="2" id="KW-0547">Nucleotide-binding</keyword>
<accession>A0A8T4IDG2</accession>
<feature type="binding site" evidence="2">
    <location>
        <begin position="21"/>
        <end position="24"/>
    </location>
    <ligand>
        <name>FAD</name>
        <dbReference type="ChEBI" id="CHEBI:57692"/>
    </ligand>
</feature>
<dbReference type="Pfam" id="PF04820">
    <property type="entry name" value="Trp_halogenase"/>
    <property type="match status" value="1"/>
</dbReference>